<evidence type="ECO:0000256" key="2">
    <source>
        <dbReference type="ARBA" id="ARBA00022448"/>
    </source>
</evidence>
<dbReference type="Pfam" id="PF07690">
    <property type="entry name" value="MFS_1"/>
    <property type="match status" value="2"/>
</dbReference>
<dbReference type="RefSeq" id="WP_187762171.1">
    <property type="nucleotide sequence ID" value="NZ_CP061038.1"/>
</dbReference>
<comment type="subcellular location">
    <subcellularLocation>
        <location evidence="1">Membrane</location>
        <topology evidence="1">Multi-pass membrane protein</topology>
    </subcellularLocation>
</comment>
<dbReference type="PROSITE" id="PS50850">
    <property type="entry name" value="MFS"/>
    <property type="match status" value="2"/>
</dbReference>
<dbReference type="InterPro" id="IPR020846">
    <property type="entry name" value="MFS_dom"/>
</dbReference>
<dbReference type="GO" id="GO:0022857">
    <property type="term" value="F:transmembrane transporter activity"/>
    <property type="evidence" value="ECO:0007669"/>
    <property type="project" value="InterPro"/>
</dbReference>
<feature type="transmembrane region" description="Helical" evidence="6">
    <location>
        <begin position="366"/>
        <end position="384"/>
    </location>
</feature>
<protein>
    <submittedName>
        <fullName evidence="8">MFS transporter</fullName>
    </submittedName>
</protein>
<feature type="transmembrane region" description="Helical" evidence="6">
    <location>
        <begin position="222"/>
        <end position="239"/>
    </location>
</feature>
<feature type="transmembrane region" description="Helical" evidence="6">
    <location>
        <begin position="423"/>
        <end position="447"/>
    </location>
</feature>
<evidence type="ECO:0000256" key="3">
    <source>
        <dbReference type="ARBA" id="ARBA00022692"/>
    </source>
</evidence>
<evidence type="ECO:0000313" key="9">
    <source>
        <dbReference type="Proteomes" id="UP000516148"/>
    </source>
</evidence>
<dbReference type="KEGG" id="spap:H3Z74_00960"/>
<feature type="transmembrane region" description="Helical" evidence="6">
    <location>
        <begin position="35"/>
        <end position="55"/>
    </location>
</feature>
<keyword evidence="9" id="KW-1185">Reference proteome</keyword>
<dbReference type="Gene3D" id="1.20.1250.20">
    <property type="entry name" value="MFS general substrate transporter like domains"/>
    <property type="match status" value="2"/>
</dbReference>
<keyword evidence="5 6" id="KW-0472">Membrane</keyword>
<evidence type="ECO:0000313" key="8">
    <source>
        <dbReference type="EMBL" id="QNQ09862.1"/>
    </source>
</evidence>
<feature type="transmembrane region" description="Helical" evidence="6">
    <location>
        <begin position="292"/>
        <end position="315"/>
    </location>
</feature>
<keyword evidence="2" id="KW-0813">Transport</keyword>
<feature type="transmembrane region" description="Helical" evidence="6">
    <location>
        <begin position="453"/>
        <end position="476"/>
    </location>
</feature>
<sequence>MCFGLFGVQIVWGLQNVNTSRIFQTLGADVDQLPILWIAAPITGLLVQPIVGHLSDRTWGPLGRRRPYLFGGALLTALALFAMPNATTLWSASVMLWVLTASVNIAMEPFRSFVADTLPEQQRDAGFAMQVFFIGVGAVFASALPWMLTHWFGVAGHAPPGILPPSVRFAFYIGAVTLIAAVTWTVFTTSERPPASLMADMARQPSRSTKPLASGGAMARRGAGWTLGGSVIGLITAVEGYRREVFLLAGIAVLFGLAQIAAAWLRRQGRAPQGLLQIVDDIVLMPTVLRRLAIVQFFTWFGMFAMWVYAIPAVAAHHFDTNDVGSAAYGESADLVGILFAGYNGVAAVVALTLPRLERLIGRRNSHALCLTLGAAGLAGFLLIDDPSLLWIPILGIGCAWASILSAPYAMVASAVPADKMGVYMGIHNIFLVLPQLVASAILGLLVEQVFGGQSIFALGLAAVALVIGAAVAVTIPDIEGDRRLAA</sequence>
<evidence type="ECO:0000259" key="7">
    <source>
        <dbReference type="PROSITE" id="PS50850"/>
    </source>
</evidence>
<reference evidence="8 9" key="1">
    <citation type="submission" date="2020-09" db="EMBL/GenBank/DDBJ databases">
        <title>Sphingomonas sp., a new species isolated from pork steak.</title>
        <authorList>
            <person name="Heidler von Heilborn D."/>
        </authorList>
    </citation>
    <scope>NUCLEOTIDE SEQUENCE [LARGE SCALE GENOMIC DNA]</scope>
    <source>
        <strain evidence="9">S8-3T</strain>
    </source>
</reference>
<feature type="transmembrane region" description="Helical" evidence="6">
    <location>
        <begin position="245"/>
        <end position="265"/>
    </location>
</feature>
<evidence type="ECO:0000256" key="1">
    <source>
        <dbReference type="ARBA" id="ARBA00004141"/>
    </source>
</evidence>
<dbReference type="InterPro" id="IPR036259">
    <property type="entry name" value="MFS_trans_sf"/>
</dbReference>
<dbReference type="PANTHER" id="PTHR19432">
    <property type="entry name" value="SUGAR TRANSPORTER"/>
    <property type="match status" value="1"/>
</dbReference>
<dbReference type="Proteomes" id="UP000516148">
    <property type="component" value="Chromosome"/>
</dbReference>
<name>A0A7H0LJK9_9SPHN</name>
<feature type="transmembrane region" description="Helical" evidence="6">
    <location>
        <begin position="335"/>
        <end position="354"/>
    </location>
</feature>
<feature type="transmembrane region" description="Helical" evidence="6">
    <location>
        <begin position="169"/>
        <end position="187"/>
    </location>
</feature>
<feature type="domain" description="Major facilitator superfamily (MFS) profile" evidence="7">
    <location>
        <begin position="1"/>
        <end position="193"/>
    </location>
</feature>
<evidence type="ECO:0000256" key="5">
    <source>
        <dbReference type="ARBA" id="ARBA00023136"/>
    </source>
</evidence>
<feature type="transmembrane region" description="Helical" evidence="6">
    <location>
        <begin position="89"/>
        <end position="107"/>
    </location>
</feature>
<dbReference type="AlphaFoldDB" id="A0A7H0LJK9"/>
<dbReference type="GO" id="GO:0016020">
    <property type="term" value="C:membrane"/>
    <property type="evidence" value="ECO:0007669"/>
    <property type="project" value="UniProtKB-SubCell"/>
</dbReference>
<organism evidence="8 9">
    <name type="scientific">Sphingomonas alpina</name>
    <dbReference type="NCBI Taxonomy" id="653931"/>
    <lineage>
        <taxon>Bacteria</taxon>
        <taxon>Pseudomonadati</taxon>
        <taxon>Pseudomonadota</taxon>
        <taxon>Alphaproteobacteria</taxon>
        <taxon>Sphingomonadales</taxon>
        <taxon>Sphingomonadaceae</taxon>
        <taxon>Sphingomonas</taxon>
    </lineage>
</organism>
<feature type="transmembrane region" description="Helical" evidence="6">
    <location>
        <begin position="390"/>
        <end position="411"/>
    </location>
</feature>
<dbReference type="InterPro" id="IPR011701">
    <property type="entry name" value="MFS"/>
</dbReference>
<accession>A0A7H0LJK9</accession>
<keyword evidence="4 6" id="KW-1133">Transmembrane helix</keyword>
<feature type="transmembrane region" description="Helical" evidence="6">
    <location>
        <begin position="67"/>
        <end position="83"/>
    </location>
</feature>
<feature type="transmembrane region" description="Helical" evidence="6">
    <location>
        <begin position="127"/>
        <end position="149"/>
    </location>
</feature>
<proteinExistence type="predicted"/>
<gene>
    <name evidence="8" type="ORF">H3Z74_00960</name>
</gene>
<keyword evidence="3 6" id="KW-0812">Transmembrane</keyword>
<evidence type="ECO:0000256" key="4">
    <source>
        <dbReference type="ARBA" id="ARBA00022989"/>
    </source>
</evidence>
<dbReference type="SUPFAM" id="SSF103473">
    <property type="entry name" value="MFS general substrate transporter"/>
    <property type="match status" value="2"/>
</dbReference>
<evidence type="ECO:0000256" key="6">
    <source>
        <dbReference type="SAM" id="Phobius"/>
    </source>
</evidence>
<feature type="domain" description="Major facilitator superfamily (MFS) profile" evidence="7">
    <location>
        <begin position="288"/>
        <end position="487"/>
    </location>
</feature>
<dbReference type="PANTHER" id="PTHR19432:SF35">
    <property type="entry name" value="SOLUTE CARRIER FAMILY 45 MEMBER 3 ISOFORM X1"/>
    <property type="match status" value="1"/>
</dbReference>
<dbReference type="EMBL" id="CP061038">
    <property type="protein sequence ID" value="QNQ09862.1"/>
    <property type="molecule type" value="Genomic_DNA"/>
</dbReference>